<dbReference type="Gene3D" id="3.40.190.10">
    <property type="entry name" value="Periplasmic binding protein-like II"/>
    <property type="match status" value="2"/>
</dbReference>
<dbReference type="Pfam" id="PF00497">
    <property type="entry name" value="SBP_bac_3"/>
    <property type="match status" value="1"/>
</dbReference>
<evidence type="ECO:0000259" key="2">
    <source>
        <dbReference type="PROSITE" id="PS50883"/>
    </source>
</evidence>
<dbReference type="AlphaFoldDB" id="A0A1H7JQC9"/>
<dbReference type="SUPFAM" id="SSF55073">
    <property type="entry name" value="Nucleotide cyclase"/>
    <property type="match status" value="1"/>
</dbReference>
<dbReference type="InterPro" id="IPR000160">
    <property type="entry name" value="GGDEF_dom"/>
</dbReference>
<evidence type="ECO:0000313" key="4">
    <source>
        <dbReference type="EMBL" id="SEK76829.1"/>
    </source>
</evidence>
<dbReference type="InterPro" id="IPR029787">
    <property type="entry name" value="Nucleotide_cyclase"/>
</dbReference>
<dbReference type="SUPFAM" id="SSF53850">
    <property type="entry name" value="Periplasmic binding protein-like II"/>
    <property type="match status" value="1"/>
</dbReference>
<dbReference type="RefSeq" id="WP_074791124.1">
    <property type="nucleotide sequence ID" value="NZ_FNZX01000010.1"/>
</dbReference>
<dbReference type="EMBL" id="FNZX01000010">
    <property type="protein sequence ID" value="SEK76829.1"/>
    <property type="molecule type" value="Genomic_DNA"/>
</dbReference>
<dbReference type="InterPro" id="IPR043128">
    <property type="entry name" value="Rev_trsase/Diguanyl_cyclase"/>
</dbReference>
<dbReference type="Proteomes" id="UP000182321">
    <property type="component" value="Unassembled WGS sequence"/>
</dbReference>
<organism evidence="4 5">
    <name type="scientific">Pseudobutyrivibrio ruminis</name>
    <dbReference type="NCBI Taxonomy" id="46206"/>
    <lineage>
        <taxon>Bacteria</taxon>
        <taxon>Bacillati</taxon>
        <taxon>Bacillota</taxon>
        <taxon>Clostridia</taxon>
        <taxon>Lachnospirales</taxon>
        <taxon>Lachnospiraceae</taxon>
        <taxon>Pseudobutyrivibrio</taxon>
    </lineage>
</organism>
<evidence type="ECO:0000313" key="5">
    <source>
        <dbReference type="Proteomes" id="UP000182321"/>
    </source>
</evidence>
<dbReference type="SMART" id="SM00052">
    <property type="entry name" value="EAL"/>
    <property type="match status" value="1"/>
</dbReference>
<name>A0A1H7JQC9_9FIRM</name>
<gene>
    <name evidence="4" type="ORF">SAMN02910377_01775</name>
</gene>
<dbReference type="Gene3D" id="3.30.70.270">
    <property type="match status" value="1"/>
</dbReference>
<dbReference type="SMART" id="SM00267">
    <property type="entry name" value="GGDEF"/>
    <property type="match status" value="1"/>
</dbReference>
<dbReference type="InterPro" id="IPR001638">
    <property type="entry name" value="Solute-binding_3/MltF_N"/>
</dbReference>
<dbReference type="InterPro" id="IPR001633">
    <property type="entry name" value="EAL_dom"/>
</dbReference>
<feature type="transmembrane region" description="Helical" evidence="1">
    <location>
        <begin position="274"/>
        <end position="292"/>
    </location>
</feature>
<dbReference type="GO" id="GO:0071111">
    <property type="term" value="F:cyclic-guanylate-specific phosphodiesterase activity"/>
    <property type="evidence" value="ECO:0007669"/>
    <property type="project" value="InterPro"/>
</dbReference>
<feature type="transmembrane region" description="Helical" evidence="1">
    <location>
        <begin position="12"/>
        <end position="32"/>
    </location>
</feature>
<dbReference type="InterPro" id="IPR035919">
    <property type="entry name" value="EAL_sf"/>
</dbReference>
<dbReference type="PROSITE" id="PS50887">
    <property type="entry name" value="GGDEF"/>
    <property type="match status" value="1"/>
</dbReference>
<keyword evidence="5" id="KW-1185">Reference proteome</keyword>
<protein>
    <submittedName>
        <fullName evidence="4">EAL domain, c-di-GMP-specific phosphodiesterase class I (Or its enzymatically inactive variant)</fullName>
    </submittedName>
</protein>
<dbReference type="PROSITE" id="PS50883">
    <property type="entry name" value="EAL"/>
    <property type="match status" value="1"/>
</dbReference>
<dbReference type="Pfam" id="PF00563">
    <property type="entry name" value="EAL"/>
    <property type="match status" value="1"/>
</dbReference>
<dbReference type="SUPFAM" id="SSF141868">
    <property type="entry name" value="EAL domain-like"/>
    <property type="match status" value="1"/>
</dbReference>
<dbReference type="PANTHER" id="PTHR33121">
    <property type="entry name" value="CYCLIC DI-GMP PHOSPHODIESTERASE PDEF"/>
    <property type="match status" value="1"/>
</dbReference>
<dbReference type="CDD" id="cd01948">
    <property type="entry name" value="EAL"/>
    <property type="match status" value="1"/>
</dbReference>
<dbReference type="Gene3D" id="3.20.20.450">
    <property type="entry name" value="EAL domain"/>
    <property type="match status" value="1"/>
</dbReference>
<keyword evidence="1" id="KW-0812">Transmembrane</keyword>
<proteinExistence type="predicted"/>
<accession>A0A1H7JQC9</accession>
<sequence length="740" mass="84560">MKLSLKRKIISINIISLILVIPFFISGVSFAASSNENTIIVGVPTDRCPMIYIDDSDGSIIGIGPELLRIACDNIGYNVEFKAMEEPSLKDALDNTSYDIVMPLGSEIESASGQSSIVSDDLMLTPLTVVTSEGDNVSDINHAKIGMLQSQAGIADTVKSLYPDIEVILYKDMAKCVDALRKDEVDALLHNSYVWSYVLQKPSYIDLHVQPTTMLSIEFRVGALDTPENQALIEKLNEGIAMISDTQRQAVILDYTSRKLYKYDVQDYLYADRYVFIMCAIVIVLVALHFLAKQQLLKERTQNQIRQMIDYDSLTGALSMAGFREKVKELLLENPSTPYIISYNNIKNFKFINEKMGMNSADELLCFWVEKSLEYFSDKEAMARIDADHFAVLCCLPDDNGFEAMETNVFEPVKKYYINQGNDYEVQISSGLYVLTPEDYKNINVDKMLDCARLAEKKAHLSITGGYEVYNIDQWEAGRLLSDICGHFSTAVKQNEIKVWYQPQVNYRTGEIIGAEALCRWNHEKLGWLSPGQFIPMLEQTGLIYDLDCLVWEIVCKDIHRWNEQGFKRSISVNLSRFDIEKNKNISNHFKNLIEKYDIEPSQLRIEITESAYADDNELLLETTAQLQDIGFEVEMDDFGSGYSSLNMLTEIPVDGIKLDYVFLKNTKNFEKSKIVVKHILQMLRNLKYKYIAEGVETKEHADFLISIDCERMQGFYFYKPMPVEEFEILDFDNINNRPH</sequence>
<evidence type="ECO:0000259" key="3">
    <source>
        <dbReference type="PROSITE" id="PS50887"/>
    </source>
</evidence>
<dbReference type="InterPro" id="IPR050706">
    <property type="entry name" value="Cyclic-di-GMP_PDE-like"/>
</dbReference>
<keyword evidence="1" id="KW-1133">Transmembrane helix</keyword>
<dbReference type="PANTHER" id="PTHR33121:SF79">
    <property type="entry name" value="CYCLIC DI-GMP PHOSPHODIESTERASE PDED-RELATED"/>
    <property type="match status" value="1"/>
</dbReference>
<reference evidence="5" key="1">
    <citation type="submission" date="2016-10" db="EMBL/GenBank/DDBJ databases">
        <authorList>
            <person name="Varghese N."/>
        </authorList>
    </citation>
    <scope>NUCLEOTIDE SEQUENCE [LARGE SCALE GENOMIC DNA]</scope>
    <source>
        <strain evidence="5">ACV-9</strain>
    </source>
</reference>
<feature type="domain" description="GGDEF" evidence="3">
    <location>
        <begin position="337"/>
        <end position="474"/>
    </location>
</feature>
<dbReference type="SMART" id="SM00062">
    <property type="entry name" value="PBPb"/>
    <property type="match status" value="1"/>
</dbReference>
<evidence type="ECO:0000256" key="1">
    <source>
        <dbReference type="SAM" id="Phobius"/>
    </source>
</evidence>
<feature type="domain" description="EAL" evidence="2">
    <location>
        <begin position="481"/>
        <end position="735"/>
    </location>
</feature>
<keyword evidence="1" id="KW-0472">Membrane</keyword>
<dbReference type="Pfam" id="PF00990">
    <property type="entry name" value="GGDEF"/>
    <property type="match status" value="1"/>
</dbReference>